<feature type="compositionally biased region" description="Low complexity" evidence="1">
    <location>
        <begin position="239"/>
        <end position="255"/>
    </location>
</feature>
<organism evidence="2 3">
    <name type="scientific">Cirrhinus mrigala</name>
    <name type="common">Mrigala</name>
    <dbReference type="NCBI Taxonomy" id="683832"/>
    <lineage>
        <taxon>Eukaryota</taxon>
        <taxon>Metazoa</taxon>
        <taxon>Chordata</taxon>
        <taxon>Craniata</taxon>
        <taxon>Vertebrata</taxon>
        <taxon>Euteleostomi</taxon>
        <taxon>Actinopterygii</taxon>
        <taxon>Neopterygii</taxon>
        <taxon>Teleostei</taxon>
        <taxon>Ostariophysi</taxon>
        <taxon>Cypriniformes</taxon>
        <taxon>Cyprinidae</taxon>
        <taxon>Labeoninae</taxon>
        <taxon>Labeonini</taxon>
        <taxon>Cirrhinus</taxon>
    </lineage>
</organism>
<evidence type="ECO:0000313" key="2">
    <source>
        <dbReference type="EMBL" id="KAL0197709.1"/>
    </source>
</evidence>
<feature type="compositionally biased region" description="Low complexity" evidence="1">
    <location>
        <begin position="72"/>
        <end position="85"/>
    </location>
</feature>
<feature type="compositionally biased region" description="Basic and acidic residues" evidence="1">
    <location>
        <begin position="87"/>
        <end position="107"/>
    </location>
</feature>
<reference evidence="2 3" key="1">
    <citation type="submission" date="2024-05" db="EMBL/GenBank/DDBJ databases">
        <title>Genome sequencing and assembly of Indian major carp, Cirrhinus mrigala (Hamilton, 1822).</title>
        <authorList>
            <person name="Mohindra V."/>
            <person name="Chowdhury L.M."/>
            <person name="Lal K."/>
            <person name="Jena J.K."/>
        </authorList>
    </citation>
    <scope>NUCLEOTIDE SEQUENCE [LARGE SCALE GENOMIC DNA]</scope>
    <source>
        <strain evidence="2">CM1030</strain>
        <tissue evidence="2">Blood</tissue>
    </source>
</reference>
<proteinExistence type="predicted"/>
<protein>
    <submittedName>
        <fullName evidence="2">Uncharacterized protein</fullName>
    </submittedName>
</protein>
<feature type="region of interest" description="Disordered" evidence="1">
    <location>
        <begin position="1"/>
        <end position="202"/>
    </location>
</feature>
<name>A0ABD0RGY1_CIRMR</name>
<feature type="compositionally biased region" description="Polar residues" evidence="1">
    <location>
        <begin position="143"/>
        <end position="185"/>
    </location>
</feature>
<feature type="region of interest" description="Disordered" evidence="1">
    <location>
        <begin position="239"/>
        <end position="277"/>
    </location>
</feature>
<gene>
    <name evidence="2" type="ORF">M9458_006249</name>
</gene>
<dbReference type="Proteomes" id="UP001529510">
    <property type="component" value="Unassembled WGS sequence"/>
</dbReference>
<dbReference type="EMBL" id="JAMKFB020000003">
    <property type="protein sequence ID" value="KAL0197709.1"/>
    <property type="molecule type" value="Genomic_DNA"/>
</dbReference>
<dbReference type="AlphaFoldDB" id="A0ABD0RGY1"/>
<feature type="non-terminal residue" evidence="2">
    <location>
        <position position="277"/>
    </location>
</feature>
<accession>A0ABD0RGY1</accession>
<feature type="compositionally biased region" description="Low complexity" evidence="1">
    <location>
        <begin position="111"/>
        <end position="125"/>
    </location>
</feature>
<comment type="caution">
    <text evidence="2">The sequence shown here is derived from an EMBL/GenBank/DDBJ whole genome shotgun (WGS) entry which is preliminary data.</text>
</comment>
<feature type="compositionally biased region" description="Polar residues" evidence="1">
    <location>
        <begin position="49"/>
        <end position="71"/>
    </location>
</feature>
<sequence>MAEITALTPSPPSMADQPVPASSSPQPLPSETPIPKSSLYGDRAVMGNPTLQTKISSSWESTPGPNSADLTSTATESAAAPPVEVLAAKDGEANGKDDLIGHTEAQDKQMLPSPELNPSPNLYPNVQISQISSPAPPVDVPPQFTTPVPVSNPAPSSQDSRQTEAQTEPESAQNPEPNTPNTTRMTPEPPYSPSKADPPALLVHESSGSLVLPYAYSRPAPDTLSYLESASLMSGTLESLSGLGEDGSSVGSDSEINGPVKRTDKYGFLGGAQYSEG</sequence>
<evidence type="ECO:0000256" key="1">
    <source>
        <dbReference type="SAM" id="MobiDB-lite"/>
    </source>
</evidence>
<keyword evidence="3" id="KW-1185">Reference proteome</keyword>
<evidence type="ECO:0000313" key="3">
    <source>
        <dbReference type="Proteomes" id="UP001529510"/>
    </source>
</evidence>